<gene>
    <name evidence="1" type="ORF">RCIX654</name>
</gene>
<sequence length="174" mass="20044">MYNFPVGTSRKDPSFSRILRIIEGFRGYDSIDDLKAADSQVRERLAEQLKKTREEADRARSSLESRMRLSNALEFTDMLSSIEKARIRLSQPPSPKIAACKAYTPQEDIVGKIIRLDFQMLGDAENVYNLMQEFQRMDQDHLIRSNILKIIMAARDITASLDEKDRLVNCMIQV</sequence>
<organism evidence="1 2">
    <name type="scientific">Methanocella arvoryzae (strain DSM 22066 / NBRC 105507 / MRE50)</name>
    <dbReference type="NCBI Taxonomy" id="351160"/>
    <lineage>
        <taxon>Archaea</taxon>
        <taxon>Methanobacteriati</taxon>
        <taxon>Methanobacteriota</taxon>
        <taxon>Stenosarchaea group</taxon>
        <taxon>Methanomicrobia</taxon>
        <taxon>Methanocellales</taxon>
        <taxon>Methanocellaceae</taxon>
        <taxon>Methanocella</taxon>
    </lineage>
</organism>
<proteinExistence type="predicted"/>
<keyword evidence="2" id="KW-1185">Reference proteome</keyword>
<evidence type="ECO:0000313" key="2">
    <source>
        <dbReference type="Proteomes" id="UP000000663"/>
    </source>
</evidence>
<dbReference type="GeneID" id="5144097"/>
<protein>
    <submittedName>
        <fullName evidence="1">Uncharacterized protein</fullName>
    </submittedName>
</protein>
<reference evidence="1 2" key="1">
    <citation type="journal article" date="2006" name="Science">
        <title>Genome of rice cluster I archaea -- the key methane producers in the rice rhizosphere.</title>
        <authorList>
            <person name="Erkel C."/>
            <person name="Kube M."/>
            <person name="Reinhardt R."/>
            <person name="Liesack W."/>
        </authorList>
    </citation>
    <scope>NUCLEOTIDE SEQUENCE [LARGE SCALE GENOMIC DNA]</scope>
    <source>
        <strain evidence="2">DSM 22066 / NBRC 105507 / MRE50</strain>
    </source>
</reference>
<dbReference type="Proteomes" id="UP000000663">
    <property type="component" value="Chromosome"/>
</dbReference>
<accession>Q0W6D9</accession>
<dbReference type="AlphaFoldDB" id="Q0W6D9"/>
<name>Q0W6D9_METAR</name>
<dbReference type="EMBL" id="AM114193">
    <property type="protein sequence ID" value="CAJ36054.1"/>
    <property type="molecule type" value="Genomic_DNA"/>
</dbReference>
<evidence type="ECO:0000313" key="1">
    <source>
        <dbReference type="EMBL" id="CAJ36054.1"/>
    </source>
</evidence>
<dbReference type="RefSeq" id="WP_012036455.1">
    <property type="nucleotide sequence ID" value="NC_009464.1"/>
</dbReference>
<dbReference type="eggNOG" id="arCOG05710">
    <property type="taxonomic scope" value="Archaea"/>
</dbReference>
<dbReference type="KEGG" id="rci:RCIX654"/>